<protein>
    <recommendedName>
        <fullName evidence="5">MobA/MobL protein domain-containing protein</fullName>
    </recommendedName>
</protein>
<evidence type="ECO:0000256" key="2">
    <source>
        <dbReference type="ARBA" id="ARBA00022971"/>
    </source>
</evidence>
<evidence type="ECO:0000313" key="6">
    <source>
        <dbReference type="EMBL" id="OOS04385.1"/>
    </source>
</evidence>
<reference evidence="6 7" key="1">
    <citation type="submission" date="2017-02" db="EMBL/GenBank/DDBJ databases">
        <title>Draft genome sequence of Haemophilus felis CCUG 31170 type strain.</title>
        <authorList>
            <person name="Engstrom-Jakobsson H."/>
            <person name="Salva-Serra F."/>
            <person name="Thorell K."/>
            <person name="Gonzales-Siles L."/>
            <person name="Karlsson R."/>
            <person name="Boulund F."/>
            <person name="Engstrand L."/>
            <person name="Kristiansson E."/>
            <person name="Moore E."/>
        </authorList>
    </citation>
    <scope>NUCLEOTIDE SEQUENCE [LARGE SCALE GENOMIC DNA]</scope>
    <source>
        <strain evidence="6 7">CCUG 31170</strain>
    </source>
</reference>
<keyword evidence="2" id="KW-0184">Conjugation</keyword>
<evidence type="ECO:0000313" key="7">
    <source>
        <dbReference type="Proteomes" id="UP000190023"/>
    </source>
</evidence>
<evidence type="ECO:0000259" key="5">
    <source>
        <dbReference type="Pfam" id="PF03389"/>
    </source>
</evidence>
<feature type="compositionally biased region" description="Basic and acidic residues" evidence="4">
    <location>
        <begin position="301"/>
        <end position="320"/>
    </location>
</feature>
<dbReference type="AlphaFoldDB" id="A0A1T0B2N3"/>
<dbReference type="Pfam" id="PF03389">
    <property type="entry name" value="MobA_MobL"/>
    <property type="match status" value="1"/>
</dbReference>
<sequence length="493" mass="58006">PLTRFSLRAETSWASVPLDRFLQAKNTMAIYHLNIRHCSRNKGQSAQAKFDYINRNDKYSKKLDDLQYSKSGNMPSFAQNNPELFWQSVDKFERANARVCTEIEFALPRELTLEQQQELVSSFIEKTINNEQRKLPFSFAIHNDKANNNPHCHLVFSVRQLDGIDRTAEQFFKRANSKNAELGGAKKDREVIQKDFLQSVRKSWSEQANLALEKYGHTARIDERSYQEQGLEQQARPRLDRVTWQELSRLEQENHSLGREIEKLQGNIQAEKRNEKMIAKGVEYMERKIFGSLSENTPKSSIERQNKKSEQSQGESKKTPENAQKAVSQMEFDLFIYKDLKNAERPKFEHERKIQEWEKNLENKKSSYASYKGDLERVESEKWGMLGLYQSKEQKAEIERIKGILSDLSEGFNQVKGYIAEEREKIEQISKQNQPLYDRKAEMLRSNPELVEKPMTQLHSEFMQRATERWEKEQKIKQQNRSLSRDRDDYLSL</sequence>
<dbReference type="STRING" id="123822.B0188_04860"/>
<evidence type="ECO:0000256" key="3">
    <source>
        <dbReference type="SAM" id="Coils"/>
    </source>
</evidence>
<evidence type="ECO:0000256" key="4">
    <source>
        <dbReference type="SAM" id="MobiDB-lite"/>
    </source>
</evidence>
<feature type="region of interest" description="Disordered" evidence="4">
    <location>
        <begin position="294"/>
        <end position="325"/>
    </location>
</feature>
<dbReference type="EMBL" id="MUYB01000019">
    <property type="protein sequence ID" value="OOS04385.1"/>
    <property type="molecule type" value="Genomic_DNA"/>
</dbReference>
<comment type="caution">
    <text evidence="6">The sequence shown here is derived from an EMBL/GenBank/DDBJ whole genome shotgun (WGS) entry which is preliminary data.</text>
</comment>
<name>A0A1T0B2N3_9PAST</name>
<comment type="similarity">
    <text evidence="1">Belongs to the MobA/MobL family.</text>
</comment>
<feature type="region of interest" description="Disordered" evidence="4">
    <location>
        <begin position="469"/>
        <end position="493"/>
    </location>
</feature>
<feature type="domain" description="MobA/MobL protein" evidence="5">
    <location>
        <begin position="36"/>
        <end position="236"/>
    </location>
</feature>
<feature type="coiled-coil region" evidence="3">
    <location>
        <begin position="247"/>
        <end position="274"/>
    </location>
</feature>
<feature type="coiled-coil region" evidence="3">
    <location>
        <begin position="347"/>
        <end position="381"/>
    </location>
</feature>
<dbReference type="InterPro" id="IPR005053">
    <property type="entry name" value="MobA_MobL"/>
</dbReference>
<dbReference type="Gene3D" id="3.30.930.30">
    <property type="match status" value="1"/>
</dbReference>
<keyword evidence="3" id="KW-0175">Coiled coil</keyword>
<accession>A0A1T0B2N3</accession>
<gene>
    <name evidence="6" type="ORF">B0188_04860</name>
</gene>
<evidence type="ECO:0000256" key="1">
    <source>
        <dbReference type="ARBA" id="ARBA00010873"/>
    </source>
</evidence>
<feature type="compositionally biased region" description="Basic and acidic residues" evidence="4">
    <location>
        <begin position="483"/>
        <end position="493"/>
    </location>
</feature>
<organism evidence="6 7">
    <name type="scientific">[Haemophilus] felis</name>
    <dbReference type="NCBI Taxonomy" id="123822"/>
    <lineage>
        <taxon>Bacteria</taxon>
        <taxon>Pseudomonadati</taxon>
        <taxon>Pseudomonadota</taxon>
        <taxon>Gammaproteobacteria</taxon>
        <taxon>Pasteurellales</taxon>
        <taxon>Pasteurellaceae</taxon>
    </lineage>
</organism>
<feature type="non-terminal residue" evidence="6">
    <location>
        <position position="1"/>
    </location>
</feature>
<dbReference type="Proteomes" id="UP000190023">
    <property type="component" value="Unassembled WGS sequence"/>
</dbReference>
<keyword evidence="7" id="KW-1185">Reference proteome</keyword>
<proteinExistence type="inferred from homology"/>